<keyword evidence="9" id="KW-0464">Manganese</keyword>
<keyword evidence="8" id="KW-0460">Magnesium</keyword>
<dbReference type="PANTHER" id="PTHR21621">
    <property type="entry name" value="RIBOSOMAL PROTEIN S6 MODIFICATION PROTEIN"/>
    <property type="match status" value="1"/>
</dbReference>
<dbReference type="InterPro" id="IPR013815">
    <property type="entry name" value="ATP_grasp_subdomain_1"/>
</dbReference>
<keyword evidence="13" id="KW-1185">Reference proteome</keyword>
<dbReference type="Gene3D" id="3.30.470.20">
    <property type="entry name" value="ATP-grasp fold, B domain"/>
    <property type="match status" value="1"/>
</dbReference>
<comment type="pathway">
    <text evidence="10">Sulfur metabolism; glutathione biosynthesis; glutathione from L-cysteine and L-glutamate: step 2/2.</text>
</comment>
<keyword evidence="5" id="KW-0479">Metal-binding</keyword>
<evidence type="ECO:0000256" key="2">
    <source>
        <dbReference type="ARBA" id="ARBA00001946"/>
    </source>
</evidence>
<evidence type="ECO:0000256" key="3">
    <source>
        <dbReference type="ARBA" id="ARBA00022598"/>
    </source>
</evidence>
<evidence type="ECO:0000256" key="1">
    <source>
        <dbReference type="ARBA" id="ARBA00001936"/>
    </source>
</evidence>
<comment type="cofactor">
    <cofactor evidence="2">
        <name>Mg(2+)</name>
        <dbReference type="ChEBI" id="CHEBI:18420"/>
    </cofactor>
</comment>
<gene>
    <name evidence="10" type="primary">gshB</name>
    <name evidence="12" type="ORF">AADG42_14545</name>
</gene>
<dbReference type="Pfam" id="PF02951">
    <property type="entry name" value="GSH-S_N"/>
    <property type="match status" value="1"/>
</dbReference>
<comment type="cofactor">
    <cofactor evidence="1">
        <name>Mn(2+)</name>
        <dbReference type="ChEBI" id="CHEBI:29035"/>
    </cofactor>
</comment>
<reference evidence="12 13" key="1">
    <citation type="submission" date="2024-04" db="EMBL/GenBank/DDBJ databases">
        <title>Isolation of an actinomycete strain from pig manure.</title>
        <authorList>
            <person name="Gong T."/>
            <person name="Yu Z."/>
            <person name="An M."/>
            <person name="Wei C."/>
            <person name="Yang W."/>
            <person name="Liu L."/>
        </authorList>
    </citation>
    <scope>NUCLEOTIDE SEQUENCE [LARGE SCALE GENOMIC DNA]</scope>
    <source>
        <strain evidence="12 13">ZF39</strain>
    </source>
</reference>
<evidence type="ECO:0000256" key="5">
    <source>
        <dbReference type="ARBA" id="ARBA00022723"/>
    </source>
</evidence>
<protein>
    <recommendedName>
        <fullName evidence="10">Glutathione synthetase</fullName>
        <ecNumber evidence="10">6.3.2.3</ecNumber>
    </recommendedName>
    <alternativeName>
        <fullName evidence="10">GSH synthetase</fullName>
        <shortName evidence="10">GSH-S</shortName>
        <shortName evidence="10">GSHase</shortName>
    </alternativeName>
    <alternativeName>
        <fullName evidence="10">Glutathione synthase</fullName>
    </alternativeName>
</protein>
<dbReference type="EC" id="6.3.2.3" evidence="10"/>
<dbReference type="SUPFAM" id="SSF56059">
    <property type="entry name" value="Glutathione synthetase ATP-binding domain-like"/>
    <property type="match status" value="1"/>
</dbReference>
<comment type="catalytic activity">
    <reaction evidence="10">
        <text>gamma-L-glutamyl-L-cysteine + glycine + ATP = glutathione + ADP + phosphate + H(+)</text>
        <dbReference type="Rhea" id="RHEA:13557"/>
        <dbReference type="ChEBI" id="CHEBI:15378"/>
        <dbReference type="ChEBI" id="CHEBI:30616"/>
        <dbReference type="ChEBI" id="CHEBI:43474"/>
        <dbReference type="ChEBI" id="CHEBI:57305"/>
        <dbReference type="ChEBI" id="CHEBI:57925"/>
        <dbReference type="ChEBI" id="CHEBI:58173"/>
        <dbReference type="ChEBI" id="CHEBI:456216"/>
        <dbReference type="EC" id="6.3.2.3"/>
    </reaction>
</comment>
<dbReference type="HAMAP" id="MF_00162">
    <property type="entry name" value="GSH_S"/>
    <property type="match status" value="1"/>
</dbReference>
<dbReference type="SUPFAM" id="SSF52440">
    <property type="entry name" value="PreATP-grasp domain"/>
    <property type="match status" value="1"/>
</dbReference>
<evidence type="ECO:0000256" key="8">
    <source>
        <dbReference type="ARBA" id="ARBA00022842"/>
    </source>
</evidence>
<organism evidence="12 13">
    <name type="scientific">Ammonicoccus fulvus</name>
    <dbReference type="NCBI Taxonomy" id="3138240"/>
    <lineage>
        <taxon>Bacteria</taxon>
        <taxon>Bacillati</taxon>
        <taxon>Actinomycetota</taxon>
        <taxon>Actinomycetes</taxon>
        <taxon>Propionibacteriales</taxon>
        <taxon>Propionibacteriaceae</taxon>
        <taxon>Ammonicoccus</taxon>
    </lineage>
</organism>
<keyword evidence="3 10" id="KW-0436">Ligase</keyword>
<dbReference type="Gene3D" id="3.30.1490.20">
    <property type="entry name" value="ATP-grasp fold, A domain"/>
    <property type="match status" value="1"/>
</dbReference>
<evidence type="ECO:0000256" key="4">
    <source>
        <dbReference type="ARBA" id="ARBA00022684"/>
    </source>
</evidence>
<dbReference type="Proteomes" id="UP001442841">
    <property type="component" value="Chromosome"/>
</dbReference>
<dbReference type="InterPro" id="IPR016185">
    <property type="entry name" value="PreATP-grasp_dom_sf"/>
</dbReference>
<dbReference type="InterPro" id="IPR006284">
    <property type="entry name" value="Glut_synth_pro"/>
</dbReference>
<dbReference type="EMBL" id="CP154795">
    <property type="protein sequence ID" value="XAN08467.1"/>
    <property type="molecule type" value="Genomic_DNA"/>
</dbReference>
<accession>A0ABZ3FQT8</accession>
<keyword evidence="6 10" id="KW-0547">Nucleotide-binding</keyword>
<dbReference type="NCBIfam" id="NF009110">
    <property type="entry name" value="PRK12458.1"/>
    <property type="match status" value="1"/>
</dbReference>
<dbReference type="InterPro" id="IPR004215">
    <property type="entry name" value="GSHS_N"/>
</dbReference>
<name>A0ABZ3FQT8_9ACTN</name>
<dbReference type="InterPro" id="IPR011761">
    <property type="entry name" value="ATP-grasp"/>
</dbReference>
<keyword evidence="7 10" id="KW-0067">ATP-binding</keyword>
<evidence type="ECO:0000256" key="6">
    <source>
        <dbReference type="ARBA" id="ARBA00022741"/>
    </source>
</evidence>
<evidence type="ECO:0000259" key="11">
    <source>
        <dbReference type="PROSITE" id="PS50975"/>
    </source>
</evidence>
<dbReference type="InterPro" id="IPR004218">
    <property type="entry name" value="GSHS_ATP-bd"/>
</dbReference>
<evidence type="ECO:0000313" key="12">
    <source>
        <dbReference type="EMBL" id="XAN08467.1"/>
    </source>
</evidence>
<evidence type="ECO:0000313" key="13">
    <source>
        <dbReference type="Proteomes" id="UP001442841"/>
    </source>
</evidence>
<evidence type="ECO:0000256" key="9">
    <source>
        <dbReference type="ARBA" id="ARBA00023211"/>
    </source>
</evidence>
<feature type="domain" description="ATP-grasp" evidence="11">
    <location>
        <begin position="136"/>
        <end position="327"/>
    </location>
</feature>
<dbReference type="PROSITE" id="PS50975">
    <property type="entry name" value="ATP_GRASP"/>
    <property type="match status" value="1"/>
</dbReference>
<proteinExistence type="inferred from homology"/>
<keyword evidence="4 10" id="KW-0317">Glutathione biosynthesis</keyword>
<evidence type="ECO:0000256" key="10">
    <source>
        <dbReference type="HAMAP-Rule" id="MF_00162"/>
    </source>
</evidence>
<dbReference type="RefSeq" id="WP_425309923.1">
    <property type="nucleotide sequence ID" value="NZ_CP154795.1"/>
</dbReference>
<sequence length="348" mass="38067">MKIGFVVNDVLTEKSTYTTTRLALAASQRDHEVWLMGMGDFVYEPDGSLSARARAADQDKKYRSLERYLDDVQKPDTEQLVTLSDFDVVMLRADPADDAETQSWANTAGVAFGHLIAASGVLVVNDPLSLSGALSKAYFQHFPEVVRPRTLISRDEQRIREFVDELGGRAVLKPLQGSGGSGVFLVNTKESPNLSQIIEAISRDGYIVVQEYLEEAKNGDVRMFVMNGRPLLVDGAYAAFRRRSDSTDIRSNMSVGGKAEAADVTEEMLTMVEIVRPKLQADGMFLVGLDIVGDKLMEVNVFSPGGLGSCEALYGVNFAPAVIESLETKMTVRGHYGQELTNARLAAN</sequence>
<evidence type="ECO:0000256" key="7">
    <source>
        <dbReference type="ARBA" id="ARBA00022840"/>
    </source>
</evidence>
<dbReference type="PANTHER" id="PTHR21621:SF4">
    <property type="entry name" value="GLUTATHIONE SYNTHETASE"/>
    <property type="match status" value="1"/>
</dbReference>
<comment type="similarity">
    <text evidence="10">Belongs to the prokaryotic GSH synthase family.</text>
</comment>
<dbReference type="Gene3D" id="3.40.50.20">
    <property type="match status" value="1"/>
</dbReference>
<dbReference type="Pfam" id="PF02955">
    <property type="entry name" value="GSH-S_ATP"/>
    <property type="match status" value="1"/>
</dbReference>